<gene>
    <name evidence="1" type="ORF">SAMN06265361_105246</name>
</gene>
<dbReference type="AlphaFoldDB" id="A0AA46AGF4"/>
<dbReference type="Proteomes" id="UP001157946">
    <property type="component" value="Unassembled WGS sequence"/>
</dbReference>
<dbReference type="InterPro" id="IPR006427">
    <property type="entry name" value="Portal_HK97"/>
</dbReference>
<keyword evidence="2" id="KW-1185">Reference proteome</keyword>
<accession>A0AA46AGF4</accession>
<dbReference type="NCBIfam" id="TIGR01537">
    <property type="entry name" value="portal_HK97"/>
    <property type="match status" value="1"/>
</dbReference>
<reference evidence="1" key="1">
    <citation type="submission" date="2017-05" db="EMBL/GenBank/DDBJ databases">
        <authorList>
            <person name="Varghese N."/>
            <person name="Submissions S."/>
        </authorList>
    </citation>
    <scope>NUCLEOTIDE SEQUENCE</scope>
    <source>
        <strain evidence="1">DSM 45262</strain>
    </source>
</reference>
<dbReference type="EMBL" id="FXTU01000005">
    <property type="protein sequence ID" value="SMP27106.1"/>
    <property type="molecule type" value="Genomic_DNA"/>
</dbReference>
<organism evidence="1 2">
    <name type="scientific">Laceyella tengchongensis</name>
    <dbReference type="NCBI Taxonomy" id="574699"/>
    <lineage>
        <taxon>Bacteria</taxon>
        <taxon>Bacillati</taxon>
        <taxon>Bacillota</taxon>
        <taxon>Bacilli</taxon>
        <taxon>Bacillales</taxon>
        <taxon>Thermoactinomycetaceae</taxon>
        <taxon>Laceyella</taxon>
    </lineage>
</organism>
<sequence length="419" mass="48378">MYDLETRIKRFMEKQADRLEGKAASVPSYMTTWTQVRTNQHYDLSRLTDEGYRKNSIASACIIMIATSAPEAELKVYQPSEMGHVEVPDHWLKQLINRPNPYLSTYELWELVHTYLNTSGNAYILLHRDKNAQFGPVTELDVLRPDMVVPAFDENNKIRYYQYSLNGKQFKFLPQQIIHLKFPDPLNEVEGLSPLARVLRELNIDNQATDFTRTFFNNAAVPYGILSTDQKMREEEVERTRERWMDWFRGSRGKNRFKPAVLGQGLKYEQIGLSFQEMEFEALRSMTETRICGAFGVDPVLLPSWVGIKYGGKYSNYSEARRHLWDETIIPALRRIESKLTSQLLAHEGVVARFDLSKIQALQENVNAKFERIQGAFTAGIMKLDEARTQLGLEQDELLGDLYTFQLKGQQGKSVKALK</sequence>
<proteinExistence type="predicted"/>
<comment type="caution">
    <text evidence="1">The sequence shown here is derived from an EMBL/GenBank/DDBJ whole genome shotgun (WGS) entry which is preliminary data.</text>
</comment>
<protein>
    <submittedName>
        <fullName evidence="1">Phage portal protein, HK97 family</fullName>
    </submittedName>
</protein>
<evidence type="ECO:0000313" key="2">
    <source>
        <dbReference type="Proteomes" id="UP001157946"/>
    </source>
</evidence>
<dbReference type="InterPro" id="IPR006944">
    <property type="entry name" value="Phage/GTA_portal"/>
</dbReference>
<dbReference type="RefSeq" id="WP_284724474.1">
    <property type="nucleotide sequence ID" value="NZ_FXTU01000005.1"/>
</dbReference>
<name>A0AA46AGF4_9BACL</name>
<dbReference type="Pfam" id="PF04860">
    <property type="entry name" value="Phage_portal"/>
    <property type="match status" value="1"/>
</dbReference>
<evidence type="ECO:0000313" key="1">
    <source>
        <dbReference type="EMBL" id="SMP27106.1"/>
    </source>
</evidence>